<evidence type="ECO:0000313" key="3">
    <source>
        <dbReference type="RefSeq" id="XP_010495686.1"/>
    </source>
</evidence>
<reference evidence="3" key="2">
    <citation type="submission" date="2025-08" db="UniProtKB">
        <authorList>
            <consortium name="RefSeq"/>
        </authorList>
    </citation>
    <scope>IDENTIFICATION</scope>
    <source>
        <tissue evidence="3">Leaf</tissue>
    </source>
</reference>
<evidence type="ECO:0000259" key="1">
    <source>
        <dbReference type="Pfam" id="PF13960"/>
    </source>
</evidence>
<dbReference type="InterPro" id="IPR004242">
    <property type="entry name" value="Transposase_21"/>
</dbReference>
<dbReference type="PANTHER" id="PTHR48258:SF8">
    <property type="entry name" value="DUF4216 DOMAIN-CONTAINING PROTEIN"/>
    <property type="match status" value="1"/>
</dbReference>
<protein>
    <submittedName>
        <fullName evidence="3">Uncharacterized protein LOC104772816</fullName>
    </submittedName>
</protein>
<evidence type="ECO:0000313" key="2">
    <source>
        <dbReference type="Proteomes" id="UP000694864"/>
    </source>
</evidence>
<dbReference type="Pfam" id="PF02992">
    <property type="entry name" value="Transposase_21"/>
    <property type="match status" value="1"/>
</dbReference>
<dbReference type="PANTHER" id="PTHR48258">
    <property type="entry name" value="DUF4218 DOMAIN-CONTAINING PROTEIN-RELATED"/>
    <property type="match status" value="1"/>
</dbReference>
<feature type="domain" description="DUF4218" evidence="1">
    <location>
        <begin position="336"/>
        <end position="440"/>
    </location>
</feature>
<accession>A0ABM0Y560</accession>
<dbReference type="InterPro" id="IPR025452">
    <property type="entry name" value="DUF4218"/>
</dbReference>
<name>A0ABM0Y560_CAMSA</name>
<sequence>MAGVLSQLQYGSNGVYLQPLIDDLKELWNDGMEVYDSFKQESFTLRAILLWSITDYPALGTLSGCKVKGKQACIVCGKDTPHRWLNFSRKHVYMGNRKRLRPGHPYRRKKGWFDNTVEVGTANRIQSGAEILESLKDFRNEFGRPLDKKGKRERVEADVDDASSADEYEEGDDQWRWKKRSIFFDIPYWKYLPVRHNIDVMHVEKKVSDALLSMLMHSGKSKDGLKARKDLEDIGIRSNLHAEICGKRTYLPPAAYWLTKLEKRKLCRRLSKFRGPDGYCANISNCVSVDPPSIGCLKSHDHHVIMQNLFLVVLRGLLPKGPRIAVNRVCIYFNRLCQRVIDPEKLITLKSEFVETMCQLERYFPPSLFDIMFHLPIHLAREARLGGPVHFRWMYPFERYMKTLKAYVKNFARPEACMAEGYLAGECLAFCLEFLQKSVPVEETLARNEDVEIPSNTKDHSSRLRWLAFGPRHIAQTYKGFVVNGHRIQTDDVKRKTQNSGVTYEAFSMCRASSKDTRQMADIVAFYGVIKEIVLMDYHMFQTSFLNDPFILASQPKQVFYSRDDENSPWYVVMRAPPRGYNMMDTVDELVPAQASVQPIEDLGDHETDDDSFCVRDDCEGVLV</sequence>
<keyword evidence="2" id="KW-1185">Reference proteome</keyword>
<gene>
    <name evidence="3" type="primary">LOC104772816</name>
</gene>
<dbReference type="Proteomes" id="UP000694864">
    <property type="component" value="Chromosome 20"/>
</dbReference>
<organism evidence="2 3">
    <name type="scientific">Camelina sativa</name>
    <name type="common">False flax</name>
    <name type="synonym">Myagrum sativum</name>
    <dbReference type="NCBI Taxonomy" id="90675"/>
    <lineage>
        <taxon>Eukaryota</taxon>
        <taxon>Viridiplantae</taxon>
        <taxon>Streptophyta</taxon>
        <taxon>Embryophyta</taxon>
        <taxon>Tracheophyta</taxon>
        <taxon>Spermatophyta</taxon>
        <taxon>Magnoliopsida</taxon>
        <taxon>eudicotyledons</taxon>
        <taxon>Gunneridae</taxon>
        <taxon>Pentapetalae</taxon>
        <taxon>rosids</taxon>
        <taxon>malvids</taxon>
        <taxon>Brassicales</taxon>
        <taxon>Brassicaceae</taxon>
        <taxon>Camelineae</taxon>
        <taxon>Camelina</taxon>
    </lineage>
</organism>
<dbReference type="Pfam" id="PF13960">
    <property type="entry name" value="DUF4218"/>
    <property type="match status" value="1"/>
</dbReference>
<dbReference type="GeneID" id="104772816"/>
<dbReference type="RefSeq" id="XP_010495686.1">
    <property type="nucleotide sequence ID" value="XM_010497384.1"/>
</dbReference>
<proteinExistence type="predicted"/>
<reference evidence="2" key="1">
    <citation type="journal article" date="2014" name="Nat. Commun.">
        <title>The emerging biofuel crop Camelina sativa retains a highly undifferentiated hexaploid genome structure.</title>
        <authorList>
            <person name="Kagale S."/>
            <person name="Koh C."/>
            <person name="Nixon J."/>
            <person name="Bollina V."/>
            <person name="Clarke W.E."/>
            <person name="Tuteja R."/>
            <person name="Spillane C."/>
            <person name="Robinson S.J."/>
            <person name="Links M.G."/>
            <person name="Clarke C."/>
            <person name="Higgins E.E."/>
            <person name="Huebert T."/>
            <person name="Sharpe A.G."/>
            <person name="Parkin I.A."/>
        </authorList>
    </citation>
    <scope>NUCLEOTIDE SEQUENCE [LARGE SCALE GENOMIC DNA]</scope>
    <source>
        <strain evidence="2">cv. DH55</strain>
    </source>
</reference>